<feature type="domain" description="Fungal lipase-type" evidence="2">
    <location>
        <begin position="383"/>
        <end position="528"/>
    </location>
</feature>
<dbReference type="PANTHER" id="PTHR45856">
    <property type="entry name" value="ALPHA/BETA-HYDROLASES SUPERFAMILY PROTEIN"/>
    <property type="match status" value="1"/>
</dbReference>
<dbReference type="EMBL" id="LHPF02000031">
    <property type="protein sequence ID" value="PSC68968.1"/>
    <property type="molecule type" value="Genomic_DNA"/>
</dbReference>
<reference evidence="3 4" key="1">
    <citation type="journal article" date="2018" name="Plant J.">
        <title>Genome sequences of Chlorella sorokiniana UTEX 1602 and Micractinium conductrix SAG 241.80: implications to maltose excretion by a green alga.</title>
        <authorList>
            <person name="Arriola M.B."/>
            <person name="Velmurugan N."/>
            <person name="Zhang Y."/>
            <person name="Plunkett M.H."/>
            <person name="Hondzo H."/>
            <person name="Barney B.M."/>
        </authorList>
    </citation>
    <scope>NUCLEOTIDE SEQUENCE [LARGE SCALE GENOMIC DNA]</scope>
    <source>
        <strain evidence="3 4">SAG 241.80</strain>
    </source>
</reference>
<name>A0A2P6V4F9_9CHLO</name>
<sequence length="594" mass="60621">MASEAAGRLTRPRPAPPERSLLPLLLALLLLASLPAARADLGGVIAGAVKAVGSAVGSLFGGGGANEAGGAGGSVSVQQRLGPLVVKSALALQAAGAPPPPANASDAAWLPLGGGGGGVALTRAGPHSLLLAFKGEDTLAGTAPSDPVAFLGGFLPAAEAPSGLLCLLSEAIQGPDTQGALADAAALVMGGAPPLHVLCTGQGAVCGGLARLCATWAALQFPRANADAITFGASWEGFNPAFCWAFTQLAVLHYDWPFDSSHPALANATNANATALALGLEQLITGDVVRQAVDVPCLPPEQPPGVEPGTEAELDAFSPLEMPPSDCPPMLCKTRQALVAACLGYEPGSEQGLLPGLPVVRLRGDSGADAFVAWNATSATGWLVWEGSDERIDWVADAIVLLSDDFRPGNLSAVFPGVRVHRGFLAQGASLTTEPKSAAQNVTAALLALSGGTAPQHLIVAGHSLGGALAELSAVWAATVWPNASILVASTGAPKAGDAEWELLFRGVVGRSYRYVYGVDEVPSLPPFDSYRQVPLPIWLLDGDLALLQERPPLGLEELTWDDHHCDVTYVPALTNATALSVPSWLVSNATVMP</sequence>
<feature type="signal peptide" evidence="1">
    <location>
        <begin position="1"/>
        <end position="39"/>
    </location>
</feature>
<keyword evidence="4" id="KW-1185">Reference proteome</keyword>
<comment type="caution">
    <text evidence="3">The sequence shown here is derived from an EMBL/GenBank/DDBJ whole genome shotgun (WGS) entry which is preliminary data.</text>
</comment>
<evidence type="ECO:0000259" key="2">
    <source>
        <dbReference type="Pfam" id="PF01764"/>
    </source>
</evidence>
<protein>
    <submittedName>
        <fullName evidence="3">Alpha beta-hydrolase</fullName>
    </submittedName>
</protein>
<keyword evidence="1" id="KW-0732">Signal</keyword>
<dbReference type="Pfam" id="PF01764">
    <property type="entry name" value="Lipase_3"/>
    <property type="match status" value="1"/>
</dbReference>
<accession>A0A2P6V4F9</accession>
<dbReference type="PANTHER" id="PTHR45856:SF24">
    <property type="entry name" value="FUNGAL LIPASE-LIKE DOMAIN-CONTAINING PROTEIN"/>
    <property type="match status" value="1"/>
</dbReference>
<gene>
    <name evidence="3" type="ORF">C2E20_7500</name>
</gene>
<dbReference type="OrthoDB" id="513403at2759"/>
<dbReference type="InterPro" id="IPR051218">
    <property type="entry name" value="Sec_MonoDiacylglyc_Lipase"/>
</dbReference>
<dbReference type="SUPFAM" id="SSF53474">
    <property type="entry name" value="alpha/beta-Hydrolases"/>
    <property type="match status" value="1"/>
</dbReference>
<organism evidence="3 4">
    <name type="scientific">Micractinium conductrix</name>
    <dbReference type="NCBI Taxonomy" id="554055"/>
    <lineage>
        <taxon>Eukaryota</taxon>
        <taxon>Viridiplantae</taxon>
        <taxon>Chlorophyta</taxon>
        <taxon>core chlorophytes</taxon>
        <taxon>Trebouxiophyceae</taxon>
        <taxon>Chlorellales</taxon>
        <taxon>Chlorellaceae</taxon>
        <taxon>Chlorella clade</taxon>
        <taxon>Micractinium</taxon>
    </lineage>
</organism>
<dbReference type="InterPro" id="IPR029058">
    <property type="entry name" value="AB_hydrolase_fold"/>
</dbReference>
<evidence type="ECO:0000313" key="4">
    <source>
        <dbReference type="Proteomes" id="UP000239649"/>
    </source>
</evidence>
<dbReference type="GO" id="GO:0016787">
    <property type="term" value="F:hydrolase activity"/>
    <property type="evidence" value="ECO:0007669"/>
    <property type="project" value="UniProtKB-KW"/>
</dbReference>
<evidence type="ECO:0000256" key="1">
    <source>
        <dbReference type="SAM" id="SignalP"/>
    </source>
</evidence>
<dbReference type="Gene3D" id="3.40.50.1820">
    <property type="entry name" value="alpha/beta hydrolase"/>
    <property type="match status" value="1"/>
</dbReference>
<dbReference type="AlphaFoldDB" id="A0A2P6V4F9"/>
<dbReference type="Proteomes" id="UP000239649">
    <property type="component" value="Unassembled WGS sequence"/>
</dbReference>
<evidence type="ECO:0000313" key="3">
    <source>
        <dbReference type="EMBL" id="PSC68968.1"/>
    </source>
</evidence>
<dbReference type="InterPro" id="IPR002921">
    <property type="entry name" value="Fungal_lipase-type"/>
</dbReference>
<feature type="chain" id="PRO_5015122809" evidence="1">
    <location>
        <begin position="40"/>
        <end position="594"/>
    </location>
</feature>
<proteinExistence type="predicted"/>
<dbReference type="GO" id="GO:0006629">
    <property type="term" value="P:lipid metabolic process"/>
    <property type="evidence" value="ECO:0007669"/>
    <property type="project" value="InterPro"/>
</dbReference>
<dbReference type="CDD" id="cd00519">
    <property type="entry name" value="Lipase_3"/>
    <property type="match status" value="1"/>
</dbReference>